<dbReference type="EMBL" id="AODG01000020">
    <property type="protein sequence ID" value="EUJ25899.1"/>
    <property type="molecule type" value="Genomic_DNA"/>
</dbReference>
<dbReference type="RefSeq" id="WP_052009295.1">
    <property type="nucleotide sequence ID" value="NZ_AODG01000020.1"/>
</dbReference>
<dbReference type="InterPro" id="IPR003313">
    <property type="entry name" value="AraC-bd"/>
</dbReference>
<dbReference type="SUPFAM" id="SSF51182">
    <property type="entry name" value="RmlC-like cupins"/>
    <property type="match status" value="1"/>
</dbReference>
<dbReference type="PANTHER" id="PTHR43280">
    <property type="entry name" value="ARAC-FAMILY TRANSCRIPTIONAL REGULATOR"/>
    <property type="match status" value="1"/>
</dbReference>
<proteinExistence type="predicted"/>
<dbReference type="InterPro" id="IPR009057">
    <property type="entry name" value="Homeodomain-like_sf"/>
</dbReference>
<comment type="caution">
    <text evidence="5">The sequence shown here is derived from an EMBL/GenBank/DDBJ whole genome shotgun (WGS) entry which is preliminary data.</text>
</comment>
<dbReference type="SMART" id="SM00342">
    <property type="entry name" value="HTH_ARAC"/>
    <property type="match status" value="1"/>
</dbReference>
<reference evidence="5 6" key="1">
    <citation type="submission" date="2012-12" db="EMBL/GenBank/DDBJ databases">
        <title>Novel taxa of Listeriaceae from agricultural environments in the United States.</title>
        <authorList>
            <person name="den Bakker H.C."/>
            <person name="Allred A."/>
            <person name="Warchocki S."/>
            <person name="Wright E.M."/>
            <person name="Burrell A."/>
            <person name="Nightingale K.K."/>
            <person name="Kephart D."/>
            <person name="Wiedmann M."/>
        </authorList>
    </citation>
    <scope>NUCLEOTIDE SEQUENCE [LARGE SCALE GENOMIC DNA]</scope>
    <source>
        <strain evidence="5 6">FSL F6-1183</strain>
    </source>
</reference>
<keyword evidence="3" id="KW-0804">Transcription</keyword>
<evidence type="ECO:0000256" key="2">
    <source>
        <dbReference type="ARBA" id="ARBA00023125"/>
    </source>
</evidence>
<dbReference type="Pfam" id="PF12833">
    <property type="entry name" value="HTH_18"/>
    <property type="match status" value="1"/>
</dbReference>
<dbReference type="InterPro" id="IPR011051">
    <property type="entry name" value="RmlC_Cupin_sf"/>
</dbReference>
<dbReference type="PROSITE" id="PS01124">
    <property type="entry name" value="HTH_ARAC_FAMILY_2"/>
    <property type="match status" value="1"/>
</dbReference>
<keyword evidence="2" id="KW-0238">DNA-binding</keyword>
<dbReference type="InterPro" id="IPR014710">
    <property type="entry name" value="RmlC-like_jellyroll"/>
</dbReference>
<accession>A0A829R4V8</accession>
<name>A0A829R4V8_LISGR</name>
<dbReference type="AlphaFoldDB" id="A0A829R4V8"/>
<gene>
    <name evidence="5" type="ORF">LMUR_14219</name>
</gene>
<protein>
    <submittedName>
        <fullName evidence="5">Amino-terminal domain-containing protein</fullName>
    </submittedName>
</protein>
<dbReference type="Gene3D" id="2.60.120.10">
    <property type="entry name" value="Jelly Rolls"/>
    <property type="match status" value="1"/>
</dbReference>
<evidence type="ECO:0000256" key="3">
    <source>
        <dbReference type="ARBA" id="ARBA00023163"/>
    </source>
</evidence>
<dbReference type="GO" id="GO:0003700">
    <property type="term" value="F:DNA-binding transcription factor activity"/>
    <property type="evidence" value="ECO:0007669"/>
    <property type="project" value="InterPro"/>
</dbReference>
<dbReference type="InterPro" id="IPR018060">
    <property type="entry name" value="HTH_AraC"/>
</dbReference>
<feature type="domain" description="HTH araC/xylS-type" evidence="4">
    <location>
        <begin position="165"/>
        <end position="247"/>
    </location>
</feature>
<organism evidence="5 6">
    <name type="scientific">Listeria grayi FSL F6-1183</name>
    <dbReference type="NCBI Taxonomy" id="1265827"/>
    <lineage>
        <taxon>Bacteria</taxon>
        <taxon>Bacillati</taxon>
        <taxon>Bacillota</taxon>
        <taxon>Bacilli</taxon>
        <taxon>Bacillales</taxon>
        <taxon>Listeriaceae</taxon>
        <taxon>Listeria</taxon>
    </lineage>
</organism>
<evidence type="ECO:0000259" key="4">
    <source>
        <dbReference type="PROSITE" id="PS01124"/>
    </source>
</evidence>
<dbReference type="Proteomes" id="UP000019251">
    <property type="component" value="Unassembled WGS sequence"/>
</dbReference>
<dbReference type="Pfam" id="PF02311">
    <property type="entry name" value="AraC_binding"/>
    <property type="match status" value="1"/>
</dbReference>
<evidence type="ECO:0000256" key="1">
    <source>
        <dbReference type="ARBA" id="ARBA00023015"/>
    </source>
</evidence>
<dbReference type="PANTHER" id="PTHR43280:SF2">
    <property type="entry name" value="HTH-TYPE TRANSCRIPTIONAL REGULATOR EXSA"/>
    <property type="match status" value="1"/>
</dbReference>
<dbReference type="SUPFAM" id="SSF46689">
    <property type="entry name" value="Homeodomain-like"/>
    <property type="match status" value="1"/>
</dbReference>
<keyword evidence="1" id="KW-0805">Transcription regulation</keyword>
<dbReference type="Gene3D" id="1.10.10.60">
    <property type="entry name" value="Homeodomain-like"/>
    <property type="match status" value="2"/>
</dbReference>
<dbReference type="GO" id="GO:0043565">
    <property type="term" value="F:sequence-specific DNA binding"/>
    <property type="evidence" value="ECO:0007669"/>
    <property type="project" value="InterPro"/>
</dbReference>
<evidence type="ECO:0000313" key="6">
    <source>
        <dbReference type="Proteomes" id="UP000019251"/>
    </source>
</evidence>
<evidence type="ECO:0000313" key="5">
    <source>
        <dbReference type="EMBL" id="EUJ25899.1"/>
    </source>
</evidence>
<sequence>MSIPNDYHVDIKQIRTHISEDEPGTKLLFVIQGELLATVAEQTYQLAADDILIINRRTPYVIQSDGDNVVIVLTISDSFFAHYDVDYFHCVFECFSKELDHGREKIVASLRRHLSEIVMIDMEKKAEHRLELESALLQILLLLTRFFKSELSLKEERKNRDSRISRIIQRLQDHYDEPITLNELASREYLSSTYLSRYFKKVTGYGFLQYLTEVRLKHALQDLIYSSHSITEIAFKKWFFKPKTFSRSVLGRRQLLIVDRLLIRMG</sequence>